<feature type="coiled-coil region" evidence="1">
    <location>
        <begin position="398"/>
        <end position="425"/>
    </location>
</feature>
<dbReference type="AlphaFoldDB" id="A0A5J9U233"/>
<evidence type="ECO:0000313" key="5">
    <source>
        <dbReference type="Proteomes" id="UP000324897"/>
    </source>
</evidence>
<keyword evidence="1" id="KW-0175">Coiled coil</keyword>
<name>A0A5J9U233_9POAL</name>
<dbReference type="PANTHER" id="PTHR10775:SF185">
    <property type="entry name" value="OS08G0208400 PROTEIN"/>
    <property type="match status" value="1"/>
</dbReference>
<keyword evidence="5" id="KW-1185">Reference proteome</keyword>
<feature type="compositionally biased region" description="Polar residues" evidence="2">
    <location>
        <begin position="450"/>
        <end position="459"/>
    </location>
</feature>
<evidence type="ECO:0000256" key="2">
    <source>
        <dbReference type="SAM" id="MobiDB-lite"/>
    </source>
</evidence>
<dbReference type="Pfam" id="PF13963">
    <property type="entry name" value="Transpos_assoc"/>
    <property type="match status" value="1"/>
</dbReference>
<protein>
    <recommendedName>
        <fullName evidence="3">Transposase-associated domain-containing protein</fullName>
    </recommendedName>
</protein>
<dbReference type="Gramene" id="TVU17507">
    <property type="protein sequence ID" value="TVU17507"/>
    <property type="gene ID" value="EJB05_33547"/>
</dbReference>
<dbReference type="Proteomes" id="UP000324897">
    <property type="component" value="Chromosome 7"/>
</dbReference>
<comment type="caution">
    <text evidence="4">The sequence shown here is derived from an EMBL/GenBank/DDBJ whole genome shotgun (WGS) entry which is preliminary data.</text>
</comment>
<gene>
    <name evidence="4" type="ORF">EJB05_33547</name>
</gene>
<sequence>NIAMGDNREWMYSGWKRGRPPSDEWVEHTKEFLDRAFSLPSLVADGKIKCPCSLCRNFVRHKRQTIEMHLCHEGFKDNYNTWTAHGEWSVGTDQASASTTAAPEDEDFEEVDRMDDMLADIVGDYQLTEEEPTPSAQAFYKMVASADERVHSQTMHSRLSTIARLLSIKSQYNMPAACYDDIMKLIHELIPNGSKLEENFYQSKRTLEGLGMPYQKIHVCYNKCMLYYKENAEKVSCDICRMPRYEDGPRKIPRKVLRYLPIIPRLQRLYANEEIATQMRWHKESRPSNPNEYRFGPEKAGGLDTYKVQMAGFKASRSGSGKTLSKKVQKRIADYSEAMEKEYGEEWEKRNELDGTVMYQTFDGLKHGRFPMGNGSLKKAEVLATVKHKKPRYSGSSYQAMQRQNEELQQEVAELRERDARRKQMMQHQQDLLKALCQKVNIDIPPTILTSWESQQARTSESRIDDSNNSEQEGVHAE</sequence>
<feature type="domain" description="Transposase-associated" evidence="3">
    <location>
        <begin position="8"/>
        <end position="87"/>
    </location>
</feature>
<feature type="region of interest" description="Disordered" evidence="2">
    <location>
        <begin position="450"/>
        <end position="478"/>
    </location>
</feature>
<dbReference type="PANTHER" id="PTHR10775">
    <property type="entry name" value="OS08G0208400 PROTEIN"/>
    <property type="match status" value="1"/>
</dbReference>
<dbReference type="InterPro" id="IPR029480">
    <property type="entry name" value="Transpos_assoc"/>
</dbReference>
<reference evidence="4 5" key="1">
    <citation type="journal article" date="2019" name="Sci. Rep.">
        <title>A high-quality genome of Eragrostis curvula grass provides insights into Poaceae evolution and supports new strategies to enhance forage quality.</title>
        <authorList>
            <person name="Carballo J."/>
            <person name="Santos B.A.C.M."/>
            <person name="Zappacosta D."/>
            <person name="Garbus I."/>
            <person name="Selva J.P."/>
            <person name="Gallo C.A."/>
            <person name="Diaz A."/>
            <person name="Albertini E."/>
            <person name="Caccamo M."/>
            <person name="Echenique V."/>
        </authorList>
    </citation>
    <scope>NUCLEOTIDE SEQUENCE [LARGE SCALE GENOMIC DNA]</scope>
    <source>
        <strain evidence="5">cv. Victoria</strain>
        <tissue evidence="4">Leaf</tissue>
    </source>
</reference>
<accession>A0A5J9U233</accession>
<evidence type="ECO:0000256" key="1">
    <source>
        <dbReference type="SAM" id="Coils"/>
    </source>
</evidence>
<organism evidence="4 5">
    <name type="scientific">Eragrostis curvula</name>
    <name type="common">weeping love grass</name>
    <dbReference type="NCBI Taxonomy" id="38414"/>
    <lineage>
        <taxon>Eukaryota</taxon>
        <taxon>Viridiplantae</taxon>
        <taxon>Streptophyta</taxon>
        <taxon>Embryophyta</taxon>
        <taxon>Tracheophyta</taxon>
        <taxon>Spermatophyta</taxon>
        <taxon>Magnoliopsida</taxon>
        <taxon>Liliopsida</taxon>
        <taxon>Poales</taxon>
        <taxon>Poaceae</taxon>
        <taxon>PACMAD clade</taxon>
        <taxon>Chloridoideae</taxon>
        <taxon>Eragrostideae</taxon>
        <taxon>Eragrostidinae</taxon>
        <taxon>Eragrostis</taxon>
    </lineage>
</organism>
<evidence type="ECO:0000259" key="3">
    <source>
        <dbReference type="Pfam" id="PF13963"/>
    </source>
</evidence>
<evidence type="ECO:0000313" key="4">
    <source>
        <dbReference type="EMBL" id="TVU17507.1"/>
    </source>
</evidence>
<proteinExistence type="predicted"/>
<dbReference type="EMBL" id="RWGY01000029">
    <property type="protein sequence ID" value="TVU17507.1"/>
    <property type="molecule type" value="Genomic_DNA"/>
</dbReference>
<feature type="non-terminal residue" evidence="4">
    <location>
        <position position="1"/>
    </location>
</feature>
<dbReference type="OrthoDB" id="695636at2759"/>